<accession>A0A0C2CZZ5</accession>
<dbReference type="GO" id="GO:0004177">
    <property type="term" value="F:aminopeptidase activity"/>
    <property type="evidence" value="ECO:0007669"/>
    <property type="project" value="UniProtKB-KW"/>
</dbReference>
<organism evidence="4 5">
    <name type="scientific">Enhygromyxa salina</name>
    <dbReference type="NCBI Taxonomy" id="215803"/>
    <lineage>
        <taxon>Bacteria</taxon>
        <taxon>Pseudomonadati</taxon>
        <taxon>Myxococcota</taxon>
        <taxon>Polyangia</taxon>
        <taxon>Nannocystales</taxon>
        <taxon>Nannocystaceae</taxon>
        <taxon>Enhygromyxa</taxon>
    </lineage>
</organism>
<dbReference type="Gene3D" id="3.60.20.30">
    <property type="entry name" value="(Glycosyl)asparaginase"/>
    <property type="match status" value="1"/>
</dbReference>
<dbReference type="SUPFAM" id="SSF56235">
    <property type="entry name" value="N-terminal nucleophile aminohydrolases (Ntn hydrolases)"/>
    <property type="match status" value="1"/>
</dbReference>
<sequence length="359" mass="37383">MAVERIEADPARVGPLILAHGGQGSPASRSDGPAAAVELGFAQLEGGSDPGSSEQVAAEQAAVAAAIATIEALEDDPRFNAGTGANLRLDGVSIEADAAIMDDRARFGAVAGIAGIRHPIRVAEAVADSPHLLLVGDGAQRFAATLDLEARDLATPEARAKLERGYARLFSEPAEGPWAQWDWRAHWNFETPAPASLEEAMALLRAAELAAAEQPERAFEPDQTQDTVGVVVRTAQGRYAAALSTGGTTLAIHGRVGDVPVLGAGLYAGPEGAVAATGKGEAIIRERVAARVYDLLARGHMPKDAINAAIREISPEEGVGVIAVSQLGWGAVATSQMAWAARDREGRHQADTFIQHGDR</sequence>
<feature type="binding site" evidence="2">
    <location>
        <begin position="277"/>
        <end position="280"/>
    </location>
    <ligand>
        <name>substrate</name>
    </ligand>
</feature>
<gene>
    <name evidence="4" type="ORF">DB30_08028</name>
</gene>
<dbReference type="InterPro" id="IPR000246">
    <property type="entry name" value="Peptidase_T2"/>
</dbReference>
<evidence type="ECO:0000313" key="4">
    <source>
        <dbReference type="EMBL" id="KIG13462.1"/>
    </source>
</evidence>
<evidence type="ECO:0000256" key="2">
    <source>
        <dbReference type="PIRSR" id="PIRSR600246-2"/>
    </source>
</evidence>
<dbReference type="GO" id="GO:0005737">
    <property type="term" value="C:cytoplasm"/>
    <property type="evidence" value="ECO:0007669"/>
    <property type="project" value="TreeGrafter"/>
</dbReference>
<keyword evidence="4" id="KW-0645">Protease</keyword>
<dbReference type="PANTHER" id="PTHR10188">
    <property type="entry name" value="L-ASPARAGINASE"/>
    <property type="match status" value="1"/>
</dbReference>
<keyword evidence="4" id="KW-0378">Hydrolase</keyword>
<reference evidence="4 5" key="1">
    <citation type="submission" date="2014-12" db="EMBL/GenBank/DDBJ databases">
        <title>Genome assembly of Enhygromyxa salina DSM 15201.</title>
        <authorList>
            <person name="Sharma G."/>
            <person name="Subramanian S."/>
        </authorList>
    </citation>
    <scope>NUCLEOTIDE SEQUENCE [LARGE SCALE GENOMIC DNA]</scope>
    <source>
        <strain evidence="4 5">DSM 15201</strain>
    </source>
</reference>
<dbReference type="PANTHER" id="PTHR10188:SF6">
    <property type="entry name" value="N(4)-(BETA-N-ACETYLGLUCOSAMINYL)-L-ASPARAGINASE"/>
    <property type="match status" value="1"/>
</dbReference>
<proteinExistence type="predicted"/>
<comment type="caution">
    <text evidence="4">The sequence shown here is derived from an EMBL/GenBank/DDBJ whole genome shotgun (WGS) entry which is preliminary data.</text>
</comment>
<feature type="site" description="Cleavage; by autolysis" evidence="3">
    <location>
        <begin position="226"/>
        <end position="227"/>
    </location>
</feature>
<dbReference type="EMBL" id="JMCC02000095">
    <property type="protein sequence ID" value="KIG13462.1"/>
    <property type="molecule type" value="Genomic_DNA"/>
</dbReference>
<evidence type="ECO:0000256" key="1">
    <source>
        <dbReference type="PIRSR" id="PIRSR600246-1"/>
    </source>
</evidence>
<dbReference type="Pfam" id="PF01112">
    <property type="entry name" value="Asparaginase_2"/>
    <property type="match status" value="1"/>
</dbReference>
<evidence type="ECO:0000256" key="3">
    <source>
        <dbReference type="PIRSR" id="PIRSR600246-3"/>
    </source>
</evidence>
<feature type="active site" description="Nucleophile" evidence="1">
    <location>
        <position position="227"/>
    </location>
</feature>
<protein>
    <submittedName>
        <fullName evidence="4">Isoaspartyl aminopeptidase</fullName>
    </submittedName>
</protein>
<name>A0A0C2CZZ5_9BACT</name>
<dbReference type="InterPro" id="IPR029055">
    <property type="entry name" value="Ntn_hydrolases_N"/>
</dbReference>
<dbReference type="GO" id="GO:0016811">
    <property type="term" value="F:hydrolase activity, acting on carbon-nitrogen (but not peptide) bonds, in linear amides"/>
    <property type="evidence" value="ECO:0007669"/>
    <property type="project" value="UniProtKB-ARBA"/>
</dbReference>
<keyword evidence="4" id="KW-0031">Aminopeptidase</keyword>
<feature type="binding site" evidence="2">
    <location>
        <begin position="255"/>
        <end position="258"/>
    </location>
    <ligand>
        <name>substrate</name>
    </ligand>
</feature>
<dbReference type="AlphaFoldDB" id="A0A0C2CZZ5"/>
<evidence type="ECO:0000313" key="5">
    <source>
        <dbReference type="Proteomes" id="UP000031599"/>
    </source>
</evidence>
<dbReference type="Proteomes" id="UP000031599">
    <property type="component" value="Unassembled WGS sequence"/>
</dbReference>